<dbReference type="Proteomes" id="UP001189429">
    <property type="component" value="Unassembled WGS sequence"/>
</dbReference>
<feature type="repeat" description="WD" evidence="3">
    <location>
        <begin position="751"/>
        <end position="785"/>
    </location>
</feature>
<organism evidence="5 6">
    <name type="scientific">Prorocentrum cordatum</name>
    <dbReference type="NCBI Taxonomy" id="2364126"/>
    <lineage>
        <taxon>Eukaryota</taxon>
        <taxon>Sar</taxon>
        <taxon>Alveolata</taxon>
        <taxon>Dinophyceae</taxon>
        <taxon>Prorocentrales</taxon>
        <taxon>Prorocentraceae</taxon>
        <taxon>Prorocentrum</taxon>
    </lineage>
</organism>
<dbReference type="InterPro" id="IPR036322">
    <property type="entry name" value="WD40_repeat_dom_sf"/>
</dbReference>
<feature type="repeat" description="WD" evidence="3">
    <location>
        <begin position="96"/>
        <end position="137"/>
    </location>
</feature>
<dbReference type="PROSITE" id="PS00678">
    <property type="entry name" value="WD_REPEATS_1"/>
    <property type="match status" value="3"/>
</dbReference>
<dbReference type="SMART" id="SM00320">
    <property type="entry name" value="WD40"/>
    <property type="match status" value="14"/>
</dbReference>
<dbReference type="InterPro" id="IPR001680">
    <property type="entry name" value="WD40_rpt"/>
</dbReference>
<dbReference type="PANTHER" id="PTHR19879">
    <property type="entry name" value="TRANSCRIPTION INITIATION FACTOR TFIID"/>
    <property type="match status" value="1"/>
</dbReference>
<dbReference type="PRINTS" id="PR00320">
    <property type="entry name" value="GPROTEINBRPT"/>
</dbReference>
<dbReference type="PROSITE" id="PS50082">
    <property type="entry name" value="WD_REPEATS_2"/>
    <property type="match status" value="4"/>
</dbReference>
<dbReference type="PANTHER" id="PTHR19879:SF9">
    <property type="entry name" value="TRANSCRIPTION INITIATION FACTOR TFIID SUBUNIT 5"/>
    <property type="match status" value="1"/>
</dbReference>
<dbReference type="EMBL" id="CAUYUJ010015852">
    <property type="protein sequence ID" value="CAK0858929.1"/>
    <property type="molecule type" value="Genomic_DNA"/>
</dbReference>
<feature type="repeat" description="WD" evidence="3">
    <location>
        <begin position="329"/>
        <end position="355"/>
    </location>
</feature>
<gene>
    <name evidence="5" type="ORF">PCOR1329_LOCUS48468</name>
</gene>
<dbReference type="InterPro" id="IPR020472">
    <property type="entry name" value="WD40_PAC1"/>
</dbReference>
<keyword evidence="2" id="KW-0677">Repeat</keyword>
<dbReference type="InterPro" id="IPR015943">
    <property type="entry name" value="WD40/YVTN_repeat-like_dom_sf"/>
</dbReference>
<feature type="repeat" description="WD" evidence="3">
    <location>
        <begin position="520"/>
        <end position="561"/>
    </location>
</feature>
<evidence type="ECO:0000256" key="3">
    <source>
        <dbReference type="PROSITE-ProRule" id="PRU00221"/>
    </source>
</evidence>
<dbReference type="SUPFAM" id="SSF50978">
    <property type="entry name" value="WD40 repeat-like"/>
    <property type="match status" value="2"/>
</dbReference>
<evidence type="ECO:0000256" key="2">
    <source>
        <dbReference type="ARBA" id="ARBA00022737"/>
    </source>
</evidence>
<reference evidence="5" key="1">
    <citation type="submission" date="2023-10" db="EMBL/GenBank/DDBJ databases">
        <authorList>
            <person name="Chen Y."/>
            <person name="Shah S."/>
            <person name="Dougan E. K."/>
            <person name="Thang M."/>
            <person name="Chan C."/>
        </authorList>
    </citation>
    <scope>NUCLEOTIDE SEQUENCE [LARGE SCALE GENOMIC DNA]</scope>
</reference>
<feature type="region of interest" description="Disordered" evidence="4">
    <location>
        <begin position="983"/>
        <end position="1053"/>
    </location>
</feature>
<dbReference type="Pfam" id="PF00400">
    <property type="entry name" value="WD40"/>
    <property type="match status" value="8"/>
</dbReference>
<keyword evidence="6" id="KW-1185">Reference proteome</keyword>
<dbReference type="InterPro" id="IPR019775">
    <property type="entry name" value="WD40_repeat_CS"/>
</dbReference>
<proteinExistence type="predicted"/>
<feature type="compositionally biased region" description="Acidic residues" evidence="4">
    <location>
        <begin position="416"/>
        <end position="433"/>
    </location>
</feature>
<protein>
    <recommendedName>
        <fullName evidence="7">Intraflagellar transport protein 122 homolog</fullName>
    </recommendedName>
</protein>
<feature type="compositionally biased region" description="Low complexity" evidence="4">
    <location>
        <begin position="995"/>
        <end position="1019"/>
    </location>
</feature>
<accession>A0ABN9UH08</accession>
<evidence type="ECO:0000313" key="6">
    <source>
        <dbReference type="Proteomes" id="UP001189429"/>
    </source>
</evidence>
<evidence type="ECO:0000256" key="1">
    <source>
        <dbReference type="ARBA" id="ARBA00022574"/>
    </source>
</evidence>
<evidence type="ECO:0000313" key="5">
    <source>
        <dbReference type="EMBL" id="CAK0858929.1"/>
    </source>
</evidence>
<sequence>MPSVDVLKMDDVPLREPSAQHAGGAVELPSTAGAAGAAKRTPYPDALRAQVESARTSGCPQAGGPGEAPAAASSPRHKVRQPGARQLDVRGSMGSFLSHDDEVMDLAFNPAGTQLLAGGEDCAVVLWDVSGGTEVFKAKPEAPVKAVAFSPSGCYVAAVDANSVVTVWRASDGEEVGRAEVEGDVFSLAMSAGSREVLAVGTTEKTVTLFSVPGMDSITELAHDGQARSLTFSPDGTMLAGGGGIDIMHGLMTKKNKDKKMKTVIWQFAADGSSANQVTDLEFDDIVHATVFAPSGKLLAVGGENCEVTVLLVDRGFERATKLPCAAGVRCLAWSPDNRFLASGGEDMQISIWDVIDEVLALQLPKAKDWYCSLAFSTDGLWLASCGFGSREVLLHPVTTSEERPISRSSSRAPSEADEAEAPGIDGDEDEDAHEGADQAPRRLSTGSAAPQTLAVSMSVPAFVEMGDQVQGFLLKVEHVGSGDDRRPQGRDARSDKALMLGVPLGETRPALSTSRQAVELKHTDEVMGLSFSPDGRFVATGGEDASLVIWDAADGSKAAGARLGDPISSLAYSPSGLYVAVATTGSNVVLWGTAEKGEVGSKEFDAPVLSVAIGKSELLAVGTADKGVSLLSLPDMQEIACLQHEGHVRCLSFSPCGGMLTGGGGIDDMHGLMTNKSQRNDMKIVVWRVAAAGQDCNYMGSILFPDIVHAAAFSPTGTLLAVGGEDSVVSILLVDRDFESVSQFACVAGVRCLGWSPDSRFLASGGEDMQVTIWDVLSEQMVLQTPKATDWLCCVRFSPDGRWLASCGFGHNEATLHPVEVANSARVDCRVQDPDHMRAQIEDIQMALAVCELENWARRKTFPAGLGDLPGRTRCIIANWRGPLDELREATLETGGVWASPAHRAPQPPATRIAEDLTKQLRATIEAIFLAPMLRRDGMLKARGTTLVIAPAALYQAAELVDKRGDDCGLRSLVMDALVEARRRRRRASPSPKRTGSGRWSSCSGGRLASRRGTGTSRRSSRIACSWRTSPSTSCERPRLADPRPRAFSRGGHVCTTAAGRMDHRGRPRAADMDTLWPPGARILSTSTAH</sequence>
<evidence type="ECO:0008006" key="7">
    <source>
        <dbReference type="Google" id="ProtNLM"/>
    </source>
</evidence>
<dbReference type="PROSITE" id="PS50294">
    <property type="entry name" value="WD_REPEATS_REGION"/>
    <property type="match status" value="4"/>
</dbReference>
<dbReference type="Gene3D" id="2.130.10.10">
    <property type="entry name" value="YVTN repeat-like/Quinoprotein amine dehydrogenase"/>
    <property type="match status" value="4"/>
</dbReference>
<name>A0ABN9UH08_9DINO</name>
<feature type="region of interest" description="Disordered" evidence="4">
    <location>
        <begin position="1"/>
        <end position="88"/>
    </location>
</feature>
<feature type="region of interest" description="Disordered" evidence="4">
    <location>
        <begin position="399"/>
        <end position="450"/>
    </location>
</feature>
<comment type="caution">
    <text evidence="5">The sequence shown here is derived from an EMBL/GenBank/DDBJ whole genome shotgun (WGS) entry which is preliminary data.</text>
</comment>
<feature type="compositionally biased region" description="Basic and acidic residues" evidence="4">
    <location>
        <begin position="1037"/>
        <end position="1046"/>
    </location>
</feature>
<keyword evidence="1 3" id="KW-0853">WD repeat</keyword>
<evidence type="ECO:0000256" key="4">
    <source>
        <dbReference type="SAM" id="MobiDB-lite"/>
    </source>
</evidence>